<gene>
    <name evidence="1" type="ORF">GPM918_LOCUS36628</name>
    <name evidence="2" type="ORF">SRO942_LOCUS37372</name>
</gene>
<feature type="non-terminal residue" evidence="1">
    <location>
        <position position="1"/>
    </location>
</feature>
<evidence type="ECO:0000313" key="3">
    <source>
        <dbReference type="Proteomes" id="UP000663829"/>
    </source>
</evidence>
<protein>
    <submittedName>
        <fullName evidence="1">Uncharacterized protein</fullName>
    </submittedName>
</protein>
<sequence length="278" mass="33174">RENEEACNNRQMTTTDENTTEYVTEKLRKSLCVQIYNDKILREIVNELGEELIETYSQDLIRTFCTITERSSNIDNELENNNKREKTIEFLAKWLQIIDNDYMVEYDKCLNKNIWLLSYVYTSFEYEKNDLMSLYTACRTLDNLNINNNILSQDFGRVQFREHIFDSMFNCLWSKLIELSDSSNDELLILWMQTYAFVIKYYPSEKVLDGIQLRMIKTKIQFMHLSYLILLNEQIKIPFELIKDLLRDNNLLDNCDYEENNVTTDGCLKLLPKIIEII</sequence>
<dbReference type="EMBL" id="CAJOBC010087855">
    <property type="protein sequence ID" value="CAF4361601.1"/>
    <property type="molecule type" value="Genomic_DNA"/>
</dbReference>
<proteinExistence type="predicted"/>
<reference evidence="1" key="1">
    <citation type="submission" date="2021-02" db="EMBL/GenBank/DDBJ databases">
        <authorList>
            <person name="Nowell W R."/>
        </authorList>
    </citation>
    <scope>NUCLEOTIDE SEQUENCE</scope>
</reference>
<keyword evidence="3" id="KW-1185">Reference proteome</keyword>
<dbReference type="Proteomes" id="UP000681722">
    <property type="component" value="Unassembled WGS sequence"/>
</dbReference>
<comment type="caution">
    <text evidence="1">The sequence shown here is derived from an EMBL/GenBank/DDBJ whole genome shotgun (WGS) entry which is preliminary data.</text>
</comment>
<dbReference type="AlphaFoldDB" id="A0A815T8P3"/>
<accession>A0A815T8P3</accession>
<dbReference type="Proteomes" id="UP000663829">
    <property type="component" value="Unassembled WGS sequence"/>
</dbReference>
<evidence type="ECO:0000313" key="1">
    <source>
        <dbReference type="EMBL" id="CAF1499802.1"/>
    </source>
</evidence>
<dbReference type="EMBL" id="CAJNOQ010022342">
    <property type="protein sequence ID" value="CAF1499802.1"/>
    <property type="molecule type" value="Genomic_DNA"/>
</dbReference>
<organism evidence="1 3">
    <name type="scientific">Didymodactylos carnosus</name>
    <dbReference type="NCBI Taxonomy" id="1234261"/>
    <lineage>
        <taxon>Eukaryota</taxon>
        <taxon>Metazoa</taxon>
        <taxon>Spiralia</taxon>
        <taxon>Gnathifera</taxon>
        <taxon>Rotifera</taxon>
        <taxon>Eurotatoria</taxon>
        <taxon>Bdelloidea</taxon>
        <taxon>Philodinida</taxon>
        <taxon>Philodinidae</taxon>
        <taxon>Didymodactylos</taxon>
    </lineage>
</organism>
<evidence type="ECO:0000313" key="2">
    <source>
        <dbReference type="EMBL" id="CAF4361601.1"/>
    </source>
</evidence>
<name>A0A815T8P3_9BILA</name>
<dbReference type="OrthoDB" id="10545259at2759"/>